<protein>
    <submittedName>
        <fullName evidence="2">Uncharacterized protein</fullName>
    </submittedName>
</protein>
<keyword evidence="1" id="KW-0812">Transmembrane</keyword>
<proteinExistence type="predicted"/>
<dbReference type="Proteomes" id="UP000238442">
    <property type="component" value="Chromosome"/>
</dbReference>
<accession>A0A2S0HWW1</accession>
<feature type="transmembrane region" description="Helical" evidence="1">
    <location>
        <begin position="6"/>
        <end position="24"/>
    </location>
</feature>
<evidence type="ECO:0000313" key="2">
    <source>
        <dbReference type="EMBL" id="AVI51171.1"/>
    </source>
</evidence>
<evidence type="ECO:0000256" key="1">
    <source>
        <dbReference type="SAM" id="Phobius"/>
    </source>
</evidence>
<organism evidence="2 3">
    <name type="scientific">Pukyongia salina</name>
    <dbReference type="NCBI Taxonomy" id="2094025"/>
    <lineage>
        <taxon>Bacteria</taxon>
        <taxon>Pseudomonadati</taxon>
        <taxon>Bacteroidota</taxon>
        <taxon>Flavobacteriia</taxon>
        <taxon>Flavobacteriales</taxon>
        <taxon>Flavobacteriaceae</taxon>
        <taxon>Pukyongia</taxon>
    </lineage>
</organism>
<keyword evidence="1" id="KW-0472">Membrane</keyword>
<keyword evidence="1" id="KW-1133">Transmembrane helix</keyword>
<dbReference type="EMBL" id="CP027062">
    <property type="protein sequence ID" value="AVI51171.1"/>
    <property type="molecule type" value="Genomic_DNA"/>
</dbReference>
<evidence type="ECO:0000313" key="3">
    <source>
        <dbReference type="Proteomes" id="UP000238442"/>
    </source>
</evidence>
<dbReference type="KEGG" id="aue:C5O00_08270"/>
<sequence>MITPVLILVFILIVCALLFVLFNLRNRRLTDEFSTRTIELERNLMLNELQIGRRSKQLDRYDFLRYNLDEALLVQMEIKV</sequence>
<name>A0A2S0HWW1_9FLAO</name>
<reference evidence="2 3" key="1">
    <citation type="submission" date="2018-02" db="EMBL/GenBank/DDBJ databases">
        <title>Genomic analysis of the strain RR4-38 isolated from a seawater recirculating aquaculture system.</title>
        <authorList>
            <person name="Kim Y.-S."/>
            <person name="Jang Y.H."/>
            <person name="Kim K.-H."/>
        </authorList>
    </citation>
    <scope>NUCLEOTIDE SEQUENCE [LARGE SCALE GENOMIC DNA]</scope>
    <source>
        <strain evidence="2 3">RR4-38</strain>
    </source>
</reference>
<dbReference type="AlphaFoldDB" id="A0A2S0HWW1"/>
<gene>
    <name evidence="2" type="ORF">C5O00_08270</name>
</gene>
<keyword evidence="3" id="KW-1185">Reference proteome</keyword>